<keyword evidence="3" id="KW-1185">Reference proteome</keyword>
<reference evidence="2 3" key="1">
    <citation type="submission" date="2023-05" db="EMBL/GenBank/DDBJ databases">
        <title>Sequencing and Assembly of Streptomyces sp. NP73.</title>
        <authorList>
            <person name="Konwar A.N."/>
            <person name="Saikia K."/>
            <person name="Thakur D."/>
        </authorList>
    </citation>
    <scope>NUCLEOTIDE SEQUENCE [LARGE SCALE GENOMIC DNA]</scope>
    <source>
        <strain evidence="2 3">NP73</strain>
    </source>
</reference>
<comment type="caution">
    <text evidence="2">The sequence shown here is derived from an EMBL/GenBank/DDBJ whole genome shotgun (WGS) entry which is preliminary data.</text>
</comment>
<proteinExistence type="predicted"/>
<evidence type="ECO:0000256" key="1">
    <source>
        <dbReference type="SAM" id="SignalP"/>
    </source>
</evidence>
<dbReference type="Proteomes" id="UP001223390">
    <property type="component" value="Unassembled WGS sequence"/>
</dbReference>
<feature type="signal peptide" evidence="1">
    <location>
        <begin position="1"/>
        <end position="25"/>
    </location>
</feature>
<dbReference type="SUPFAM" id="SSF53474">
    <property type="entry name" value="alpha/beta-Hydrolases"/>
    <property type="match status" value="1"/>
</dbReference>
<dbReference type="InterPro" id="IPR002918">
    <property type="entry name" value="Lipase_EstA/Esterase_EstB"/>
</dbReference>
<dbReference type="EMBL" id="JASITI010000017">
    <property type="protein sequence ID" value="MDK9497141.1"/>
    <property type="molecule type" value="Genomic_DNA"/>
</dbReference>
<keyword evidence="1" id="KW-0732">Signal</keyword>
<organism evidence="2 3">
    <name type="scientific">Streptomyces katrae</name>
    <dbReference type="NCBI Taxonomy" id="68223"/>
    <lineage>
        <taxon>Bacteria</taxon>
        <taxon>Bacillati</taxon>
        <taxon>Actinomycetota</taxon>
        <taxon>Actinomycetes</taxon>
        <taxon>Kitasatosporales</taxon>
        <taxon>Streptomycetaceae</taxon>
        <taxon>Streptomyces</taxon>
    </lineage>
</organism>
<sequence length="235" mass="24739">MNTPLLRSLPAVLAALAVCAVPAAAAPAPAAPAATPDPVVFVHGWNSDGTAWNTMAARFRADGWPAGRLRQWTYPTSQSNATTAAQLATEIDRVLAESGASRVDLVTHSMGSLSSRHYLKNLGGDAKVDAWVSLAGPNHGTETARWCAGTSCVEMRPGSAFLDVLNAGDETPGPVRYATWWSSCDVINQPGGTVALTGAENTRTSCLQHTAFTDDAGVYRQVRDHIGGTAPRRRS</sequence>
<dbReference type="PANTHER" id="PTHR32015:SF1">
    <property type="entry name" value="LIPASE"/>
    <property type="match status" value="1"/>
</dbReference>
<name>A0ABT7GU46_9ACTN</name>
<evidence type="ECO:0000313" key="2">
    <source>
        <dbReference type="EMBL" id="MDK9497141.1"/>
    </source>
</evidence>
<dbReference type="PANTHER" id="PTHR32015">
    <property type="entry name" value="FASTING INDUCED LIPASE"/>
    <property type="match status" value="1"/>
</dbReference>
<feature type="chain" id="PRO_5047217183" evidence="1">
    <location>
        <begin position="26"/>
        <end position="235"/>
    </location>
</feature>
<dbReference type="Gene3D" id="3.40.50.1820">
    <property type="entry name" value="alpha/beta hydrolase"/>
    <property type="match status" value="1"/>
</dbReference>
<evidence type="ECO:0000313" key="3">
    <source>
        <dbReference type="Proteomes" id="UP001223390"/>
    </source>
</evidence>
<dbReference type="InterPro" id="IPR029058">
    <property type="entry name" value="AB_hydrolase_fold"/>
</dbReference>
<gene>
    <name evidence="2" type="ORF">QEZ40_001795</name>
</gene>
<dbReference type="RefSeq" id="WP_285343003.1">
    <property type="nucleotide sequence ID" value="NZ_JASITI010000017.1"/>
</dbReference>
<protein>
    <submittedName>
        <fullName evidence="2">Lipase</fullName>
    </submittedName>
</protein>
<accession>A0ABT7GU46</accession>
<dbReference type="Pfam" id="PF01674">
    <property type="entry name" value="Lipase_2"/>
    <property type="match status" value="1"/>
</dbReference>